<sequence>MYTNLTLIDSGTVRRGNYNHIEAAGNIYIEPGVHFNTMNATGNLTGIDICGGSLSLDGTLSLPSGHIQVSILSGQGRIVGPGNIQAGIIDFQGLLKTEGKIRVKHLLKFSGLMEDQKLVIARDIDLCGVLDIDVAIAKHVCIRTMHPKVVSLKDVRWMIRPSHVNRLTCRYAELHKCGCCILESYAADLKEGSFIHHAVCLSTITTDRSSASVMTLGGAKRYHVARC</sequence>
<dbReference type="EMBL" id="AP026798">
    <property type="protein sequence ID" value="BDR52818.1"/>
    <property type="molecule type" value="Genomic_DNA"/>
</dbReference>
<gene>
    <name evidence="1" type="ORF">KIM372_07250</name>
</gene>
<evidence type="ECO:0000313" key="1">
    <source>
        <dbReference type="EMBL" id="BDR52818.1"/>
    </source>
</evidence>
<organism evidence="1 2">
    <name type="scientific">Bombiscardovia nodaiensis</name>
    <dbReference type="NCBI Taxonomy" id="2932181"/>
    <lineage>
        <taxon>Bacteria</taxon>
        <taxon>Bacillati</taxon>
        <taxon>Actinomycetota</taxon>
        <taxon>Actinomycetes</taxon>
        <taxon>Bifidobacteriales</taxon>
        <taxon>Bifidobacteriaceae</taxon>
        <taxon>Bombiscardovia</taxon>
    </lineage>
</organism>
<accession>A0ABM8B7G7</accession>
<evidence type="ECO:0000313" key="2">
    <source>
        <dbReference type="Proteomes" id="UP001321766"/>
    </source>
</evidence>
<keyword evidence="2" id="KW-1185">Reference proteome</keyword>
<protein>
    <submittedName>
        <fullName evidence="1">Uncharacterized protein</fullName>
    </submittedName>
</protein>
<reference evidence="1 2" key="1">
    <citation type="journal article" date="2023" name="Microbiol. Spectr.">
        <title>Symbiosis of Carpenter Bees with Uncharacterized Lactic Acid Bacteria Showing NAD Auxotrophy.</title>
        <authorList>
            <person name="Kawasaki S."/>
            <person name="Ozawa K."/>
            <person name="Mori T."/>
            <person name="Yamamoto A."/>
            <person name="Ito M."/>
            <person name="Ohkuma M."/>
            <person name="Sakamoto M."/>
            <person name="Matsutani M."/>
        </authorList>
    </citation>
    <scope>NUCLEOTIDE SEQUENCE [LARGE SCALE GENOMIC DNA]</scope>
    <source>
        <strain evidence="1 2">Kim37-2</strain>
    </source>
</reference>
<proteinExistence type="predicted"/>
<dbReference type="Proteomes" id="UP001321766">
    <property type="component" value="Chromosome"/>
</dbReference>
<name>A0ABM8B7G7_9BIFI</name>